<dbReference type="InterPro" id="IPR013974">
    <property type="entry name" value="SAF"/>
</dbReference>
<name>A0A1M5UMD2_9RHOB</name>
<dbReference type="RefSeq" id="WP_072778189.1">
    <property type="nucleotide sequence ID" value="NZ_FQXC01000003.1"/>
</dbReference>
<dbReference type="Gene3D" id="3.90.1210.10">
    <property type="entry name" value="Antifreeze-like/N-acetylneuraminic acid synthase C-terminal domain"/>
    <property type="match status" value="1"/>
</dbReference>
<keyword evidence="6" id="KW-0966">Cell projection</keyword>
<dbReference type="AlphaFoldDB" id="A0A1M5UMD2"/>
<dbReference type="SMART" id="SM00858">
    <property type="entry name" value="SAF"/>
    <property type="match status" value="1"/>
</dbReference>
<keyword evidence="2 4" id="KW-0732">Signal</keyword>
<dbReference type="Gene3D" id="2.30.30.760">
    <property type="match status" value="1"/>
</dbReference>
<protein>
    <recommendedName>
        <fullName evidence="4">Flagella basal body P-ring formation protein FlgA</fullName>
    </recommendedName>
</protein>
<dbReference type="InterPro" id="IPR017585">
    <property type="entry name" value="SAF_FlgA"/>
</dbReference>
<reference evidence="6 7" key="1">
    <citation type="submission" date="2016-11" db="EMBL/GenBank/DDBJ databases">
        <authorList>
            <person name="Jaros S."/>
            <person name="Januszkiewicz K."/>
            <person name="Wedrychowicz H."/>
        </authorList>
    </citation>
    <scope>NUCLEOTIDE SEQUENCE [LARGE SCALE GENOMIC DNA]</scope>
    <source>
        <strain evidence="6 7">DSM 29431</strain>
    </source>
</reference>
<evidence type="ECO:0000313" key="6">
    <source>
        <dbReference type="EMBL" id="SHH64164.1"/>
    </source>
</evidence>
<keyword evidence="3 4" id="KW-0574">Periplasm</keyword>
<dbReference type="GO" id="GO:0044780">
    <property type="term" value="P:bacterial-type flagellum assembly"/>
    <property type="evidence" value="ECO:0007669"/>
    <property type="project" value="InterPro"/>
</dbReference>
<comment type="similarity">
    <text evidence="4">Belongs to the FlgA family.</text>
</comment>
<feature type="chain" id="PRO_5011808897" description="Flagella basal body P-ring formation protein FlgA" evidence="4">
    <location>
        <begin position="19"/>
        <end position="139"/>
    </location>
</feature>
<evidence type="ECO:0000256" key="1">
    <source>
        <dbReference type="ARBA" id="ARBA00004418"/>
    </source>
</evidence>
<evidence type="ECO:0000256" key="4">
    <source>
        <dbReference type="RuleBase" id="RU362063"/>
    </source>
</evidence>
<keyword evidence="6" id="KW-0282">Flagellum</keyword>
<evidence type="ECO:0000259" key="5">
    <source>
        <dbReference type="SMART" id="SM00858"/>
    </source>
</evidence>
<gene>
    <name evidence="6" type="ORF">SAMN05443551_2710</name>
</gene>
<sequence>MRMVLSVLIAVMAHGVQADTLFATKTLRARHVLTAEDVLLKSETIAGAASDPESVIGAELLRSVYAGRPILLDNLAQPTLVDRNEVVRAVFTLNGLTIETEARALQRGRLGDVINAMNLTSRKSIRAEVLANGELKVLP</sequence>
<feature type="domain" description="SAF" evidence="5">
    <location>
        <begin position="18"/>
        <end position="76"/>
    </location>
</feature>
<dbReference type="PANTHER" id="PTHR36307:SF1">
    <property type="entry name" value="FLAGELLA BASAL BODY P-RING FORMATION PROTEIN FLGA"/>
    <property type="match status" value="1"/>
</dbReference>
<dbReference type="GO" id="GO:0042597">
    <property type="term" value="C:periplasmic space"/>
    <property type="evidence" value="ECO:0007669"/>
    <property type="project" value="UniProtKB-SubCell"/>
</dbReference>
<dbReference type="NCBIfam" id="TIGR03170">
    <property type="entry name" value="flgA_cterm"/>
    <property type="match status" value="1"/>
</dbReference>
<feature type="signal peptide" evidence="4">
    <location>
        <begin position="1"/>
        <end position="18"/>
    </location>
</feature>
<accession>A0A1M5UMD2</accession>
<proteinExistence type="inferred from homology"/>
<dbReference type="InterPro" id="IPR039246">
    <property type="entry name" value="Flagellar_FlgA"/>
</dbReference>
<keyword evidence="4" id="KW-1005">Bacterial flagellum biogenesis</keyword>
<evidence type="ECO:0000256" key="2">
    <source>
        <dbReference type="ARBA" id="ARBA00022729"/>
    </source>
</evidence>
<dbReference type="EMBL" id="FQXC01000003">
    <property type="protein sequence ID" value="SHH64164.1"/>
    <property type="molecule type" value="Genomic_DNA"/>
</dbReference>
<dbReference type="CDD" id="cd11614">
    <property type="entry name" value="SAF_CpaB_FlgA_like"/>
    <property type="match status" value="1"/>
</dbReference>
<comment type="subcellular location">
    <subcellularLocation>
        <location evidence="1 4">Periplasm</location>
    </subcellularLocation>
</comment>
<dbReference type="Pfam" id="PF13144">
    <property type="entry name" value="ChapFlgA"/>
    <property type="match status" value="1"/>
</dbReference>
<dbReference type="PANTHER" id="PTHR36307">
    <property type="entry name" value="FLAGELLA BASAL BODY P-RING FORMATION PROTEIN FLGA"/>
    <property type="match status" value="1"/>
</dbReference>
<dbReference type="Proteomes" id="UP000184221">
    <property type="component" value="Unassembled WGS sequence"/>
</dbReference>
<keyword evidence="6" id="KW-0969">Cilium</keyword>
<evidence type="ECO:0000256" key="3">
    <source>
        <dbReference type="ARBA" id="ARBA00022764"/>
    </source>
</evidence>
<organism evidence="6 7">
    <name type="scientific">Marivita hallyeonensis</name>
    <dbReference type="NCBI Taxonomy" id="996342"/>
    <lineage>
        <taxon>Bacteria</taxon>
        <taxon>Pseudomonadati</taxon>
        <taxon>Pseudomonadota</taxon>
        <taxon>Alphaproteobacteria</taxon>
        <taxon>Rhodobacterales</taxon>
        <taxon>Roseobacteraceae</taxon>
        <taxon>Marivita</taxon>
    </lineage>
</organism>
<dbReference type="OrthoDB" id="7619725at2"/>
<evidence type="ECO:0000313" key="7">
    <source>
        <dbReference type="Proteomes" id="UP000184221"/>
    </source>
</evidence>
<dbReference type="STRING" id="996342.SAMN05443551_2710"/>
<keyword evidence="7" id="KW-1185">Reference proteome</keyword>
<comment type="function">
    <text evidence="4">Involved in the assembly process of the P-ring formation. It may associate with FlgF on the rod constituting a structure essential for the P-ring assembly or may act as a modulator protein for the P-ring assembly.</text>
</comment>